<dbReference type="AlphaFoldDB" id="D4DTQ3"/>
<comment type="caution">
    <text evidence="1">The sequence shown here is derived from an EMBL/GenBank/DDBJ whole genome shotgun (WGS) entry which is preliminary data.</text>
</comment>
<proteinExistence type="predicted"/>
<name>D4DTQ3_NEIEG</name>
<protein>
    <submittedName>
        <fullName evidence="1">Uncharacterized protein</fullName>
    </submittedName>
</protein>
<dbReference type="Proteomes" id="UP000005536">
    <property type="component" value="Unassembled WGS sequence"/>
</dbReference>
<organism evidence="1 2">
    <name type="scientific">Neisseria elongata subsp. glycolytica ATCC 29315</name>
    <dbReference type="NCBI Taxonomy" id="546263"/>
    <lineage>
        <taxon>Bacteria</taxon>
        <taxon>Pseudomonadati</taxon>
        <taxon>Pseudomonadota</taxon>
        <taxon>Betaproteobacteria</taxon>
        <taxon>Neisseriales</taxon>
        <taxon>Neisseriaceae</taxon>
        <taxon>Neisseria</taxon>
    </lineage>
</organism>
<accession>D4DTQ3</accession>
<sequence length="60" mass="6941">MGVDGRRISNRQRLAAERIKPFFQTASGRLNVFEHTPQRVKRNIRPAVFGQGYQPERKSS</sequence>
<evidence type="ECO:0000313" key="2">
    <source>
        <dbReference type="Proteomes" id="UP000005536"/>
    </source>
</evidence>
<reference evidence="1 2" key="1">
    <citation type="submission" date="2010-02" db="EMBL/GenBank/DDBJ databases">
        <authorList>
            <person name="Weinstock G."/>
            <person name="Sodergren E."/>
            <person name="Clifton S."/>
            <person name="Fulton L."/>
            <person name="Fulton B."/>
            <person name="Courtney L."/>
            <person name="Fronick C."/>
            <person name="Harrison M."/>
            <person name="Strong C."/>
            <person name="Farmer C."/>
            <person name="Delahaunty K."/>
            <person name="Markovic C."/>
            <person name="Hall O."/>
            <person name="Minx P."/>
            <person name="Tomlinson C."/>
            <person name="Mitreva M."/>
            <person name="Nelson J."/>
            <person name="Hou S."/>
            <person name="Wollam A."/>
            <person name="Pepin K.H."/>
            <person name="Johnson M."/>
            <person name="Bhonagiri V."/>
            <person name="Zhang X."/>
            <person name="Suruliraj S."/>
            <person name="Warren W."/>
            <person name="Chinwalla A."/>
            <person name="Mardis E.R."/>
            <person name="Wilson R.K."/>
        </authorList>
    </citation>
    <scope>NUCLEOTIDE SEQUENCE [LARGE SCALE GENOMIC DNA]</scope>
    <source>
        <strain evidence="1 2">ATCC 29315</strain>
    </source>
</reference>
<evidence type="ECO:0000313" key="1">
    <source>
        <dbReference type="EMBL" id="EFE48780.1"/>
    </source>
</evidence>
<gene>
    <name evidence="1" type="ORF">NEIELOOT_02458</name>
</gene>
<dbReference type="EMBL" id="ADBF01000247">
    <property type="protein sequence ID" value="EFE48780.1"/>
    <property type="molecule type" value="Genomic_DNA"/>
</dbReference>